<dbReference type="RefSeq" id="WP_175127810.1">
    <property type="nucleotide sequence ID" value="NZ_CADILD010000001.1"/>
</dbReference>
<proteinExistence type="predicted"/>
<reference evidence="2 3" key="1">
    <citation type="submission" date="2020-04" db="EMBL/GenBank/DDBJ databases">
        <authorList>
            <person name="De Canck E."/>
        </authorList>
    </citation>
    <scope>NUCLEOTIDE SEQUENCE [LARGE SCALE GENOMIC DNA]</scope>
    <source>
        <strain evidence="2 3">LMG 1861</strain>
    </source>
</reference>
<evidence type="ECO:0000313" key="3">
    <source>
        <dbReference type="Proteomes" id="UP000494105"/>
    </source>
</evidence>
<dbReference type="Pfam" id="PF13644">
    <property type="entry name" value="DKNYY"/>
    <property type="match status" value="1"/>
</dbReference>
<evidence type="ECO:0008006" key="4">
    <source>
        <dbReference type="Google" id="ProtNLM"/>
    </source>
</evidence>
<protein>
    <recommendedName>
        <fullName evidence="4">DKNYY family protein</fullName>
    </recommendedName>
</protein>
<dbReference type="InterPro" id="IPR027375">
    <property type="entry name" value="DKNYY"/>
</dbReference>
<dbReference type="EMBL" id="CADILD010000001">
    <property type="protein sequence ID" value="CAB3833757.1"/>
    <property type="molecule type" value="Genomic_DNA"/>
</dbReference>
<gene>
    <name evidence="2" type="ORF">LMG1861_00912</name>
</gene>
<name>A0A6S7C7L4_9BURK</name>
<accession>A0A6S7C7L4</accession>
<dbReference type="Proteomes" id="UP000494105">
    <property type="component" value="Unassembled WGS sequence"/>
</dbReference>
<feature type="region of interest" description="Disordered" evidence="1">
    <location>
        <begin position="196"/>
        <end position="217"/>
    </location>
</feature>
<evidence type="ECO:0000256" key="1">
    <source>
        <dbReference type="SAM" id="MobiDB-lite"/>
    </source>
</evidence>
<dbReference type="AlphaFoldDB" id="A0A6S7C7L4"/>
<evidence type="ECO:0000313" key="2">
    <source>
        <dbReference type="EMBL" id="CAB3833757.1"/>
    </source>
</evidence>
<organism evidence="2 3">
    <name type="scientific">Achromobacter piechaudii</name>
    <dbReference type="NCBI Taxonomy" id="72556"/>
    <lineage>
        <taxon>Bacteria</taxon>
        <taxon>Pseudomonadati</taxon>
        <taxon>Pseudomonadota</taxon>
        <taxon>Betaproteobacteria</taxon>
        <taxon>Burkholderiales</taxon>
        <taxon>Alcaligenaceae</taxon>
        <taxon>Achromobacter</taxon>
    </lineage>
</organism>
<sequence>MQKRTRWMGIVLALVIAGLPMALLILILDDDGHASADDGQSYRSSIYKRYQDHVYAAVPSNGYYRMDEADPASFEPFPTQVFDGRQAAKDKRNVYCGNLILPGMAPDKARFIGNSYFSDGEQTVYCSMFSIRNPDLGALREVWQTILYKTGHGPKPQTYLYPYRVLPASAQPYRALLDGDLATDGGRAFYRGREMPEASPATMRQLPLSKGGDTRPSRDYFADGKRVYFHETRLAMSDDLALSAFQVGDMDRQTYLRDARDGMIYVGAQAFDAAHAPYRLLTDRGQHIYQALFAGRDGIYFYNSQQQRIERAGDDPFASGRFTALSPFVFTDGKTLLFLQGEESWGSSRGGRGGLISRSTLIKRMIDAPVGQWQKLGDVYHRFGSVWQNGEQLFYFDETGSSQLVFSPIYRILDRAAADFLVGSPQTKEIRMDDIRKLIREGKLAAPASEEVLQAKTRYRGLLSLF</sequence>